<dbReference type="Gene3D" id="3.40.50.720">
    <property type="entry name" value="NAD(P)-binding Rossmann-like Domain"/>
    <property type="match status" value="1"/>
</dbReference>
<proteinExistence type="inferred from homology"/>
<dbReference type="Proteomes" id="UP001583172">
    <property type="component" value="Unassembled WGS sequence"/>
</dbReference>
<dbReference type="PANTHER" id="PTHR10366">
    <property type="entry name" value="NAD DEPENDENT EPIMERASE/DEHYDRATASE"/>
    <property type="match status" value="1"/>
</dbReference>
<accession>A0ABR3VG29</accession>
<keyword evidence="1" id="KW-0560">Oxidoreductase</keyword>
<keyword evidence="5" id="KW-1185">Reference proteome</keyword>
<dbReference type="InterPro" id="IPR050425">
    <property type="entry name" value="NAD(P)_dehydrat-like"/>
</dbReference>
<evidence type="ECO:0000256" key="2">
    <source>
        <dbReference type="ARBA" id="ARBA00023445"/>
    </source>
</evidence>
<feature type="compositionally biased region" description="Low complexity" evidence="3">
    <location>
        <begin position="336"/>
        <end position="350"/>
    </location>
</feature>
<evidence type="ECO:0008006" key="6">
    <source>
        <dbReference type="Google" id="ProtNLM"/>
    </source>
</evidence>
<feature type="compositionally biased region" description="Polar residues" evidence="3">
    <location>
        <begin position="387"/>
        <end position="398"/>
    </location>
</feature>
<name>A0ABR3VG29_HUMIN</name>
<comment type="similarity">
    <text evidence="2">Belongs to the NAD(P)-dependent epimerase/dehydratase family. Dihydroflavonol-4-reductase subfamily.</text>
</comment>
<gene>
    <name evidence="4" type="ORF">VTJ49DRAFT_7708</name>
</gene>
<dbReference type="InterPro" id="IPR036291">
    <property type="entry name" value="NAD(P)-bd_dom_sf"/>
</dbReference>
<evidence type="ECO:0000313" key="4">
    <source>
        <dbReference type="EMBL" id="KAL1840809.1"/>
    </source>
</evidence>
<feature type="region of interest" description="Disordered" evidence="3">
    <location>
        <begin position="334"/>
        <end position="398"/>
    </location>
</feature>
<feature type="compositionally biased region" description="Basic and acidic residues" evidence="3">
    <location>
        <begin position="367"/>
        <end position="385"/>
    </location>
</feature>
<dbReference type="SUPFAM" id="SSF51735">
    <property type="entry name" value="NAD(P)-binding Rossmann-fold domains"/>
    <property type="match status" value="1"/>
</dbReference>
<organism evidence="4 5">
    <name type="scientific">Humicola insolens</name>
    <name type="common">Soft-rot fungus</name>
    <dbReference type="NCBI Taxonomy" id="85995"/>
    <lineage>
        <taxon>Eukaryota</taxon>
        <taxon>Fungi</taxon>
        <taxon>Dikarya</taxon>
        <taxon>Ascomycota</taxon>
        <taxon>Pezizomycotina</taxon>
        <taxon>Sordariomycetes</taxon>
        <taxon>Sordariomycetidae</taxon>
        <taxon>Sordariales</taxon>
        <taxon>Chaetomiaceae</taxon>
        <taxon>Mycothermus</taxon>
    </lineage>
</organism>
<evidence type="ECO:0000256" key="3">
    <source>
        <dbReference type="SAM" id="MobiDB-lite"/>
    </source>
</evidence>
<reference evidence="4 5" key="1">
    <citation type="journal article" date="2024" name="Commun. Biol.">
        <title>Comparative genomic analysis of thermophilic fungi reveals convergent evolutionary adaptations and gene losses.</title>
        <authorList>
            <person name="Steindorff A.S."/>
            <person name="Aguilar-Pontes M.V."/>
            <person name="Robinson A.J."/>
            <person name="Andreopoulos B."/>
            <person name="LaButti K."/>
            <person name="Kuo A."/>
            <person name="Mondo S."/>
            <person name="Riley R."/>
            <person name="Otillar R."/>
            <person name="Haridas S."/>
            <person name="Lipzen A."/>
            <person name="Grimwood J."/>
            <person name="Schmutz J."/>
            <person name="Clum A."/>
            <person name="Reid I.D."/>
            <person name="Moisan M.C."/>
            <person name="Butler G."/>
            <person name="Nguyen T.T.M."/>
            <person name="Dewar K."/>
            <person name="Conant G."/>
            <person name="Drula E."/>
            <person name="Henrissat B."/>
            <person name="Hansel C."/>
            <person name="Singer S."/>
            <person name="Hutchinson M.I."/>
            <person name="de Vries R.P."/>
            <person name="Natvig D.O."/>
            <person name="Powell A.J."/>
            <person name="Tsang A."/>
            <person name="Grigoriev I.V."/>
        </authorList>
    </citation>
    <scope>NUCLEOTIDE SEQUENCE [LARGE SCALE GENOMIC DNA]</scope>
    <source>
        <strain evidence="4 5">CBS 620.91</strain>
    </source>
</reference>
<dbReference type="PANTHER" id="PTHR10366:SF562">
    <property type="entry name" value="ALDEHYDE REDUCTASE II (AFU_ORTHOLOGUE AFUA_1G11360)"/>
    <property type="match status" value="1"/>
</dbReference>
<evidence type="ECO:0000313" key="5">
    <source>
        <dbReference type="Proteomes" id="UP001583172"/>
    </source>
</evidence>
<evidence type="ECO:0000256" key="1">
    <source>
        <dbReference type="ARBA" id="ARBA00023002"/>
    </source>
</evidence>
<sequence>MTEQQTVVPSPVEIPPNTLVLVTNATQMIHLAVIHQLLSRGCRIKTGQFERVSLSPGHPLHKSVYRDAVKGVYAIVHSPTVPNLDNTLEDVWSLTAASVTCMLEAAEREPAVQAVVYTSSMVAAAPLVTPRDVAVTDDSWNIKDTMRAVTSPRGGDHVVRNSALVRAEQELWEWYEEQRPGFKINVISPSNIIGQVLGAEHTTDWRNWLWRLYRYGRAGEVIPGAGPTQAHWYVDVEDVALLHVAAIFDSDITSHRLQAWGCFRDVNDAIAVLERLDDKKVYQRVGDDGVNRGQLYTSFTRVSEILFKWKGKGSWKEFEDTVVESIKMFARMDGTPSASPIRSRPASCPSHDSEDLRRGRTTRPRPKYLDISHRPEGLENGEHAAETSPNMSRSSFLL</sequence>
<dbReference type="EMBL" id="JAZGSY010000098">
    <property type="protein sequence ID" value="KAL1840809.1"/>
    <property type="molecule type" value="Genomic_DNA"/>
</dbReference>
<comment type="caution">
    <text evidence="4">The sequence shown here is derived from an EMBL/GenBank/DDBJ whole genome shotgun (WGS) entry which is preliminary data.</text>
</comment>
<protein>
    <recommendedName>
        <fullName evidence="6">NAD-dependent epimerase/dehydratase domain-containing protein</fullName>
    </recommendedName>
</protein>